<feature type="short sequence motif" description="DGA/G" evidence="7">
    <location>
        <begin position="393"/>
        <end position="395"/>
    </location>
</feature>
<evidence type="ECO:0000256" key="4">
    <source>
        <dbReference type="ARBA" id="ARBA00022833"/>
    </source>
</evidence>
<evidence type="ECO:0000256" key="5">
    <source>
        <dbReference type="ARBA" id="ARBA00022963"/>
    </source>
</evidence>
<dbReference type="Gene3D" id="3.40.1090.10">
    <property type="entry name" value="Cytosolic phospholipase A2 catalytic domain"/>
    <property type="match status" value="1"/>
</dbReference>
<keyword evidence="2" id="KW-0863">Zinc-finger</keyword>
<keyword evidence="3 7" id="KW-0378">Hydrolase</keyword>
<protein>
    <recommendedName>
        <fullName evidence="9">PNPLA domain-containing protein</fullName>
    </recommendedName>
</protein>
<reference evidence="10 11" key="1">
    <citation type="journal article" date="2011" name="PLoS Pathog.">
        <title>Genomic and proteomic analyses of the fungus Arthrobotrys oligospora provide insights into nematode-trap formation.</title>
        <authorList>
            <person name="Yang J."/>
            <person name="Wang L."/>
            <person name="Ji X."/>
            <person name="Feng Y."/>
            <person name="Li X."/>
            <person name="Zou C."/>
            <person name="Xu J."/>
            <person name="Ren Y."/>
            <person name="Mi Q."/>
            <person name="Wu J."/>
            <person name="Liu S."/>
            <person name="Liu Y."/>
            <person name="Huang X."/>
            <person name="Wang H."/>
            <person name="Niu X."/>
            <person name="Li J."/>
            <person name="Liang L."/>
            <person name="Luo Y."/>
            <person name="Ji K."/>
            <person name="Zhou W."/>
            <person name="Yu Z."/>
            <person name="Li G."/>
            <person name="Liu Y."/>
            <person name="Li L."/>
            <person name="Qiao M."/>
            <person name="Feng L."/>
            <person name="Zhang K.-Q."/>
        </authorList>
    </citation>
    <scope>NUCLEOTIDE SEQUENCE [LARGE SCALE GENOMIC DNA]</scope>
    <source>
        <strain evidence="11">ATCC 24927 / CBS 115.81 / DSM 1491</strain>
    </source>
</reference>
<feature type="compositionally biased region" description="Polar residues" evidence="8">
    <location>
        <begin position="678"/>
        <end position="688"/>
    </location>
</feature>
<evidence type="ECO:0000256" key="6">
    <source>
        <dbReference type="ARBA" id="ARBA00023098"/>
    </source>
</evidence>
<dbReference type="HOGENOM" id="CLU_391786_0_0_1"/>
<feature type="active site" description="Nucleophile" evidence="7">
    <location>
        <position position="252"/>
    </location>
</feature>
<proteinExistence type="predicted"/>
<dbReference type="Proteomes" id="UP000008784">
    <property type="component" value="Unassembled WGS sequence"/>
</dbReference>
<dbReference type="RefSeq" id="XP_011120353.1">
    <property type="nucleotide sequence ID" value="XM_011122051.1"/>
</dbReference>
<dbReference type="GO" id="GO:0008270">
    <property type="term" value="F:zinc ion binding"/>
    <property type="evidence" value="ECO:0007669"/>
    <property type="project" value="UniProtKB-KW"/>
</dbReference>
<dbReference type="PANTHER" id="PTHR24185">
    <property type="entry name" value="CALCIUM-INDEPENDENT PHOSPHOLIPASE A2-GAMMA"/>
    <property type="match status" value="1"/>
</dbReference>
<keyword evidence="6 7" id="KW-0443">Lipid metabolism</keyword>
<dbReference type="PROSITE" id="PS51635">
    <property type="entry name" value="PNPLA"/>
    <property type="match status" value="1"/>
</dbReference>
<gene>
    <name evidence="10" type="ORF">AOL_s00054g735</name>
</gene>
<dbReference type="GO" id="GO:0047499">
    <property type="term" value="F:calcium-independent phospholipase A2 activity"/>
    <property type="evidence" value="ECO:0007669"/>
    <property type="project" value="TreeGrafter"/>
</dbReference>
<evidence type="ECO:0000313" key="10">
    <source>
        <dbReference type="EMBL" id="EGX50999.1"/>
    </source>
</evidence>
<dbReference type="SUPFAM" id="SSF52151">
    <property type="entry name" value="FabD/lysophospholipase-like"/>
    <property type="match status" value="1"/>
</dbReference>
<organism evidence="10 11">
    <name type="scientific">Arthrobotrys oligospora (strain ATCC 24927 / CBS 115.81 / DSM 1491)</name>
    <name type="common">Nematode-trapping fungus</name>
    <name type="synonym">Didymozoophaga oligospora</name>
    <dbReference type="NCBI Taxonomy" id="756982"/>
    <lineage>
        <taxon>Eukaryota</taxon>
        <taxon>Fungi</taxon>
        <taxon>Dikarya</taxon>
        <taxon>Ascomycota</taxon>
        <taxon>Pezizomycotina</taxon>
        <taxon>Orbiliomycetes</taxon>
        <taxon>Orbiliales</taxon>
        <taxon>Orbiliaceae</taxon>
        <taxon>Orbilia</taxon>
        <taxon>Orbilia oligospora</taxon>
    </lineage>
</organism>
<dbReference type="GO" id="GO:0016042">
    <property type="term" value="P:lipid catabolic process"/>
    <property type="evidence" value="ECO:0007669"/>
    <property type="project" value="UniProtKB-UniRule"/>
</dbReference>
<evidence type="ECO:0000256" key="2">
    <source>
        <dbReference type="ARBA" id="ARBA00022771"/>
    </source>
</evidence>
<evidence type="ECO:0000256" key="8">
    <source>
        <dbReference type="SAM" id="MobiDB-lite"/>
    </source>
</evidence>
<keyword evidence="1" id="KW-0479">Metal-binding</keyword>
<dbReference type="AlphaFoldDB" id="G1X791"/>
<sequence>MKRLCKEAIHEFVGRYMSCSYVNENADWECVNTKNGHVKGHQSEFGDYFADGEFEEAESPNEDSLVTAIETKIHEIVAKARNIAGSSPQKWYSFVSVNHKQCMEELRKLGVYPRRKNYRRILSRFLPLWFEGNFFTNSQFCTLCLFGKSEYRLPCQHMICGTCLKENSSNRIQEPDAMAVLEKCVLCDDNGRSHGWPFTVQMLPALANPRILALDGAGVRGVTQLVLLERLEESIGLGLPIGYFFDLVVGSSMGGIVALGLGVEGLPASECLERFKAISSEGFDNKLGTKTPGLKLISRRIRGSIYLQDSYSRAIEEYFDNRKGNITYGLRNHCRVAVTTTVGSDARLIANYHAGDDEKYINSKMTISDAAKCSSMAPLYFEPMLVNGMEFWDGGLTANNPVQLALDESNLLWGKPRPDLVLSIGTGHSSALQDEPVGLKNLDEKLKELMILWLRTMNGQQDWKNFCNSKRNDPDTLARCHRLSVSSVFGREAAFDEADRIISMEMKAQGYNERYKKSYSLYEPVSGECRDDIIEVQANILRASQYYFKVARILKGGNEKFFIYGSLRCRLNLIHGEPFLYLLKFTNYFTINRLKVFDVDEPIRRSQFFDMPVRFEHSSASGPIRIAVNFNEDTYSVAISGFPMDIQVLRDYCAETGIEEEELDVNFNFEDDDKEQTIVSEDGSSNSDPIERVMTPSTTASDFL</sequence>
<keyword evidence="11" id="KW-1185">Reference proteome</keyword>
<dbReference type="PROSITE" id="PS00518">
    <property type="entry name" value="ZF_RING_1"/>
    <property type="match status" value="1"/>
</dbReference>
<dbReference type="GeneID" id="22891310"/>
<feature type="short sequence motif" description="GXGXXG" evidence="7">
    <location>
        <begin position="216"/>
        <end position="221"/>
    </location>
</feature>
<dbReference type="InterPro" id="IPR016035">
    <property type="entry name" value="Acyl_Trfase/lysoPLipase"/>
</dbReference>
<dbReference type="eggNOG" id="KOG4231">
    <property type="taxonomic scope" value="Eukaryota"/>
</dbReference>
<comment type="caution">
    <text evidence="10">The sequence shown here is derived from an EMBL/GenBank/DDBJ whole genome shotgun (WGS) entry which is preliminary data.</text>
</comment>
<feature type="domain" description="PNPLA" evidence="9">
    <location>
        <begin position="212"/>
        <end position="406"/>
    </location>
</feature>
<feature type="short sequence motif" description="GXSXG" evidence="7">
    <location>
        <begin position="250"/>
        <end position="254"/>
    </location>
</feature>
<evidence type="ECO:0000256" key="7">
    <source>
        <dbReference type="PROSITE-ProRule" id="PRU01161"/>
    </source>
</evidence>
<keyword evidence="4" id="KW-0862">Zinc</keyword>
<dbReference type="GO" id="GO:0019369">
    <property type="term" value="P:arachidonate metabolic process"/>
    <property type="evidence" value="ECO:0007669"/>
    <property type="project" value="TreeGrafter"/>
</dbReference>
<dbReference type="InParanoid" id="G1X791"/>
<dbReference type="Pfam" id="PF01734">
    <property type="entry name" value="Patatin"/>
    <property type="match status" value="1"/>
</dbReference>
<dbReference type="GO" id="GO:0016020">
    <property type="term" value="C:membrane"/>
    <property type="evidence" value="ECO:0007669"/>
    <property type="project" value="TreeGrafter"/>
</dbReference>
<feature type="region of interest" description="Disordered" evidence="8">
    <location>
        <begin position="678"/>
        <end position="704"/>
    </location>
</feature>
<dbReference type="InterPro" id="IPR017907">
    <property type="entry name" value="Znf_RING_CS"/>
</dbReference>
<feature type="active site" description="Proton acceptor" evidence="7">
    <location>
        <position position="393"/>
    </location>
</feature>
<dbReference type="CDD" id="cd07199">
    <property type="entry name" value="Pat17_PNPLA8_PNPLA9_like"/>
    <property type="match status" value="1"/>
</dbReference>
<accession>G1X791</accession>
<dbReference type="PANTHER" id="PTHR24185:SF1">
    <property type="entry name" value="CALCIUM-INDEPENDENT PHOSPHOLIPASE A2-GAMMA"/>
    <property type="match status" value="1"/>
</dbReference>
<evidence type="ECO:0000256" key="3">
    <source>
        <dbReference type="ARBA" id="ARBA00022801"/>
    </source>
</evidence>
<keyword evidence="5 7" id="KW-0442">Lipid degradation</keyword>
<dbReference type="EMBL" id="ADOT01000092">
    <property type="protein sequence ID" value="EGX50999.1"/>
    <property type="molecule type" value="Genomic_DNA"/>
</dbReference>
<dbReference type="OrthoDB" id="194358at2759"/>
<name>G1X791_ARTOA</name>
<dbReference type="GO" id="GO:0046486">
    <property type="term" value="P:glycerolipid metabolic process"/>
    <property type="evidence" value="ECO:0007669"/>
    <property type="project" value="UniProtKB-ARBA"/>
</dbReference>
<evidence type="ECO:0000256" key="1">
    <source>
        <dbReference type="ARBA" id="ARBA00022723"/>
    </source>
</evidence>
<evidence type="ECO:0000259" key="9">
    <source>
        <dbReference type="PROSITE" id="PS51635"/>
    </source>
</evidence>
<dbReference type="InterPro" id="IPR002641">
    <property type="entry name" value="PNPLA_dom"/>
</dbReference>
<feature type="compositionally biased region" description="Polar residues" evidence="8">
    <location>
        <begin position="695"/>
        <end position="704"/>
    </location>
</feature>
<evidence type="ECO:0000313" key="11">
    <source>
        <dbReference type="Proteomes" id="UP000008784"/>
    </source>
</evidence>